<feature type="region of interest" description="Disordered" evidence="1">
    <location>
        <begin position="1"/>
        <end position="31"/>
    </location>
</feature>
<reference evidence="2" key="1">
    <citation type="submission" date="2020-10" db="EMBL/GenBank/DDBJ databases">
        <title>Chromosome-scale genome assembly of the Allis shad, Alosa alosa.</title>
        <authorList>
            <person name="Margot Z."/>
            <person name="Christophe K."/>
            <person name="Cabau C."/>
            <person name="Louis A."/>
            <person name="Berthelot C."/>
            <person name="Parey E."/>
            <person name="Roest Crollius H."/>
            <person name="Montfort J."/>
            <person name="Robinson-Rechavi M."/>
            <person name="Bucao C."/>
            <person name="Bouchez O."/>
            <person name="Gislard M."/>
            <person name="Lluch J."/>
            <person name="Milhes M."/>
            <person name="Lampietro C."/>
            <person name="Lopez Roques C."/>
            <person name="Donnadieu C."/>
            <person name="Braasch I."/>
            <person name="Desvignes T."/>
            <person name="Postlethwait J."/>
            <person name="Bobe J."/>
            <person name="Guiguen Y."/>
        </authorList>
    </citation>
    <scope>NUCLEOTIDE SEQUENCE</scope>
    <source>
        <strain evidence="2">M-15738</strain>
        <tissue evidence="2">Blood</tissue>
    </source>
</reference>
<name>A0AAV6H0P0_9TELE</name>
<evidence type="ECO:0000256" key="1">
    <source>
        <dbReference type="SAM" id="MobiDB-lite"/>
    </source>
</evidence>
<protein>
    <submittedName>
        <fullName evidence="2">Uncharacterized protein</fullName>
    </submittedName>
</protein>
<sequence length="81" mass="9101">MKREENRTRLEGDGRPLEDGQRGDWAGGQADGRLDAPLRAALLMKHSGGFRVVSETGRLQDDSLVIIRKRRKNEGGFRVLK</sequence>
<feature type="compositionally biased region" description="Basic and acidic residues" evidence="1">
    <location>
        <begin position="1"/>
        <end position="22"/>
    </location>
</feature>
<comment type="caution">
    <text evidence="2">The sequence shown here is derived from an EMBL/GenBank/DDBJ whole genome shotgun (WGS) entry which is preliminary data.</text>
</comment>
<accession>A0AAV6H0P0</accession>
<evidence type="ECO:0000313" key="3">
    <source>
        <dbReference type="Proteomes" id="UP000823561"/>
    </source>
</evidence>
<dbReference type="AlphaFoldDB" id="A0AAV6H0P0"/>
<dbReference type="Proteomes" id="UP000823561">
    <property type="component" value="Chromosome 5"/>
</dbReference>
<keyword evidence="3" id="KW-1185">Reference proteome</keyword>
<proteinExistence type="predicted"/>
<gene>
    <name evidence="2" type="ORF">AALO_G00064870</name>
</gene>
<organism evidence="2 3">
    <name type="scientific">Alosa alosa</name>
    <name type="common">allis shad</name>
    <dbReference type="NCBI Taxonomy" id="278164"/>
    <lineage>
        <taxon>Eukaryota</taxon>
        <taxon>Metazoa</taxon>
        <taxon>Chordata</taxon>
        <taxon>Craniata</taxon>
        <taxon>Vertebrata</taxon>
        <taxon>Euteleostomi</taxon>
        <taxon>Actinopterygii</taxon>
        <taxon>Neopterygii</taxon>
        <taxon>Teleostei</taxon>
        <taxon>Clupei</taxon>
        <taxon>Clupeiformes</taxon>
        <taxon>Clupeoidei</taxon>
        <taxon>Clupeidae</taxon>
        <taxon>Alosa</taxon>
    </lineage>
</organism>
<dbReference type="EMBL" id="JADWDJ010000005">
    <property type="protein sequence ID" value="KAG5280864.1"/>
    <property type="molecule type" value="Genomic_DNA"/>
</dbReference>
<evidence type="ECO:0000313" key="2">
    <source>
        <dbReference type="EMBL" id="KAG5280864.1"/>
    </source>
</evidence>